<sequence length="151" mass="15731">MNRRPRVIALLMVLLAAAGAAWVFAAARPAPPATNAALEIRWHGNGIILQGAVRDAATQQALVDGATARLGGEADQVVDWLDIAPAALPIADAASLASLIRIGQEGWHLQRRATEGWLAVQSPGDAQSAQASELLQRAFGPGVAIRVVPLP</sequence>
<evidence type="ECO:0000313" key="5">
    <source>
        <dbReference type="Proteomes" id="UP000271590"/>
    </source>
</evidence>
<dbReference type="AlphaFoldDB" id="A0A3P3E5V8"/>
<dbReference type="Proteomes" id="UP000271590">
    <property type="component" value="Unassembled WGS sequence"/>
</dbReference>
<evidence type="ECO:0000313" key="2">
    <source>
        <dbReference type="EMBL" id="RRH81737.1"/>
    </source>
</evidence>
<name>A0A3P3E5V8_9BURK</name>
<proteinExistence type="predicted"/>
<dbReference type="EMBL" id="RQXU01000028">
    <property type="protein sequence ID" value="RRH81737.1"/>
    <property type="molecule type" value="Genomic_DNA"/>
</dbReference>
<dbReference type="Proteomes" id="UP000271137">
    <property type="component" value="Unassembled WGS sequence"/>
</dbReference>
<evidence type="ECO:0000256" key="1">
    <source>
        <dbReference type="SAM" id="SignalP"/>
    </source>
</evidence>
<dbReference type="EMBL" id="RXFQ01000027">
    <property type="protein sequence ID" value="RSZ29306.1"/>
    <property type="molecule type" value="Genomic_DNA"/>
</dbReference>
<organism evidence="2 5">
    <name type="scientific">Variovorax beijingensis</name>
    <dbReference type="NCBI Taxonomy" id="2496117"/>
    <lineage>
        <taxon>Bacteria</taxon>
        <taxon>Pseudomonadati</taxon>
        <taxon>Pseudomonadota</taxon>
        <taxon>Betaproteobacteria</taxon>
        <taxon>Burkholderiales</taxon>
        <taxon>Comamonadaceae</taxon>
        <taxon>Variovorax</taxon>
    </lineage>
</organism>
<comment type="caution">
    <text evidence="2">The sequence shown here is derived from an EMBL/GenBank/DDBJ whole genome shotgun (WGS) entry which is preliminary data.</text>
</comment>
<keyword evidence="4" id="KW-1185">Reference proteome</keyword>
<keyword evidence="1" id="KW-0732">Signal</keyword>
<reference evidence="2 5" key="1">
    <citation type="submission" date="2018-11" db="EMBL/GenBank/DDBJ databases">
        <title>The genome of Variovorax sp T529.</title>
        <authorList>
            <person name="Gao J."/>
        </authorList>
    </citation>
    <scope>NUCLEOTIDE SEQUENCE [LARGE SCALE GENOMIC DNA]</scope>
    <source>
        <strain evidence="2 5">T529</strain>
    </source>
</reference>
<reference evidence="3 4" key="2">
    <citation type="submission" date="2018-12" db="EMBL/GenBank/DDBJ databases">
        <title>The genome sequences of strain 502.</title>
        <authorList>
            <person name="Gao J."/>
            <person name="Sun J."/>
        </authorList>
    </citation>
    <scope>NUCLEOTIDE SEQUENCE [LARGE SCALE GENOMIC DNA]</scope>
    <source>
        <strain evidence="3 4">502</strain>
    </source>
</reference>
<evidence type="ECO:0000313" key="4">
    <source>
        <dbReference type="Proteomes" id="UP000271137"/>
    </source>
</evidence>
<evidence type="ECO:0008006" key="6">
    <source>
        <dbReference type="Google" id="ProtNLM"/>
    </source>
</evidence>
<gene>
    <name evidence="2" type="ORF">EH244_28260</name>
    <name evidence="3" type="ORF">EJO66_30110</name>
</gene>
<protein>
    <recommendedName>
        <fullName evidence="6">BON domain-containing protein</fullName>
    </recommendedName>
</protein>
<dbReference type="Gene3D" id="3.40.1520.20">
    <property type="match status" value="1"/>
</dbReference>
<feature type="signal peptide" evidence="1">
    <location>
        <begin position="1"/>
        <end position="25"/>
    </location>
</feature>
<evidence type="ECO:0000313" key="3">
    <source>
        <dbReference type="EMBL" id="RSZ29306.1"/>
    </source>
</evidence>
<accession>A0A3P3E5V8</accession>
<feature type="chain" id="PRO_5018014814" description="BON domain-containing protein" evidence="1">
    <location>
        <begin position="26"/>
        <end position="151"/>
    </location>
</feature>
<dbReference type="RefSeq" id="WP_124961615.1">
    <property type="nucleotide sequence ID" value="NZ_CBFHCE010000083.1"/>
</dbReference>